<dbReference type="AlphaFoldDB" id="A0AA35CK18"/>
<protein>
    <recommendedName>
        <fullName evidence="5">Periplasmic heavy metal sensor</fullName>
    </recommendedName>
</protein>
<keyword evidence="4" id="KW-1185">Reference proteome</keyword>
<evidence type="ECO:0000256" key="1">
    <source>
        <dbReference type="SAM" id="Coils"/>
    </source>
</evidence>
<organism evidence="3 4">
    <name type="scientific">Caldinitratiruptor microaerophilus</name>
    <dbReference type="NCBI Taxonomy" id="671077"/>
    <lineage>
        <taxon>Bacteria</taxon>
        <taxon>Bacillati</taxon>
        <taxon>Bacillota</taxon>
        <taxon>Clostridia</taxon>
        <taxon>Eubacteriales</taxon>
        <taxon>Symbiobacteriaceae</taxon>
        <taxon>Caldinitratiruptor</taxon>
    </lineage>
</organism>
<evidence type="ECO:0000313" key="4">
    <source>
        <dbReference type="Proteomes" id="UP001163687"/>
    </source>
</evidence>
<evidence type="ECO:0000313" key="3">
    <source>
        <dbReference type="EMBL" id="BDG60720.1"/>
    </source>
</evidence>
<keyword evidence="1" id="KW-0175">Coiled coil</keyword>
<dbReference type="EMBL" id="AP025628">
    <property type="protein sequence ID" value="BDG60720.1"/>
    <property type="molecule type" value="Genomic_DNA"/>
</dbReference>
<feature type="coiled-coil region" evidence="1">
    <location>
        <begin position="112"/>
        <end position="176"/>
    </location>
</feature>
<gene>
    <name evidence="3" type="ORF">caldi_18100</name>
</gene>
<evidence type="ECO:0000256" key="2">
    <source>
        <dbReference type="SAM" id="SignalP"/>
    </source>
</evidence>
<sequence length="188" mass="19145">MTRWYKTLAVATGAALALGLLALALPATPAAAATAPAAPSTPAPAWGPGYGPGLGPGTGRAWGGPGYGGRLGGWGHGFGMGPGWVCGGAAGGWALDADALESYVKANPALVAERAQRALENLDAREQALRDAVADLQGEIEGVTDARLKAVLSARLELLKNRLDAMDEQRAYLKALADYARSLAATPQ</sequence>
<feature type="chain" id="PRO_5041243074" description="Periplasmic heavy metal sensor" evidence="2">
    <location>
        <begin position="33"/>
        <end position="188"/>
    </location>
</feature>
<evidence type="ECO:0008006" key="5">
    <source>
        <dbReference type="Google" id="ProtNLM"/>
    </source>
</evidence>
<reference evidence="3" key="1">
    <citation type="submission" date="2022-03" db="EMBL/GenBank/DDBJ databases">
        <title>Complete genome sequence of Caldinitratiruptor microaerophilus.</title>
        <authorList>
            <person name="Mukaiyama R."/>
            <person name="Nishiyama T."/>
            <person name="Ueda K."/>
        </authorList>
    </citation>
    <scope>NUCLEOTIDE SEQUENCE</scope>
    <source>
        <strain evidence="3">JCM 16183</strain>
    </source>
</reference>
<dbReference type="RefSeq" id="WP_264841421.1">
    <property type="nucleotide sequence ID" value="NZ_AP025628.1"/>
</dbReference>
<feature type="signal peptide" evidence="2">
    <location>
        <begin position="1"/>
        <end position="32"/>
    </location>
</feature>
<dbReference type="KEGG" id="cmic:caldi_18100"/>
<accession>A0AA35CK18</accession>
<keyword evidence="2" id="KW-0732">Signal</keyword>
<name>A0AA35CK18_9FIRM</name>
<dbReference type="Proteomes" id="UP001163687">
    <property type="component" value="Chromosome"/>
</dbReference>
<proteinExistence type="predicted"/>